<feature type="transmembrane region" description="Helical" evidence="8">
    <location>
        <begin position="185"/>
        <end position="205"/>
    </location>
</feature>
<feature type="transmembrane region" description="Helical" evidence="8">
    <location>
        <begin position="288"/>
        <end position="315"/>
    </location>
</feature>
<evidence type="ECO:0000256" key="7">
    <source>
        <dbReference type="ARBA" id="ARBA00024033"/>
    </source>
</evidence>
<dbReference type="GO" id="GO:0016758">
    <property type="term" value="F:hexosyltransferase activity"/>
    <property type="evidence" value="ECO:0007669"/>
    <property type="project" value="InterPro"/>
</dbReference>
<evidence type="ECO:0008006" key="11">
    <source>
        <dbReference type="Google" id="ProtNLM"/>
    </source>
</evidence>
<keyword evidence="5 8" id="KW-1133">Transmembrane helix</keyword>
<evidence type="ECO:0000256" key="2">
    <source>
        <dbReference type="ARBA" id="ARBA00022475"/>
    </source>
</evidence>
<keyword evidence="6 8" id="KW-0472">Membrane</keyword>
<dbReference type="Pfam" id="PF09594">
    <property type="entry name" value="GT87"/>
    <property type="match status" value="1"/>
</dbReference>
<organism evidence="9 10">
    <name type="scientific">Cryobacterium arcticum</name>
    <dbReference type="NCBI Taxonomy" id="670052"/>
    <lineage>
        <taxon>Bacteria</taxon>
        <taxon>Bacillati</taxon>
        <taxon>Actinomycetota</taxon>
        <taxon>Actinomycetes</taxon>
        <taxon>Micrococcales</taxon>
        <taxon>Microbacteriaceae</taxon>
        <taxon>Cryobacterium</taxon>
    </lineage>
</organism>
<proteinExistence type="inferred from homology"/>
<keyword evidence="2" id="KW-1003">Cell membrane</keyword>
<sequence>MRIAVVSILLAVSAAVTGVVVVAFDLFRPHRDTAQLLIGTALLWLLFAAALVALRGVRGRAVGVLILAGSLLIGGAAMAGPPNTSTDSARYAWDGVVQNAGISPYAYVPADERLDDLRPTWLFPAPTEIDGALVCTGERIATVQRDSGEPLCSALNRTTVPTIYPPAAEIYFAAVRAVVGSDAGYWPLQLTGLLLSLGITGMLLVGMRRRGIDQRHAALWAWCPLVATEGITNSHVDLLGVAFTLAAVFWVSSGKRVRGGIMLGVAIGVKLIPAIAAPAMLKRQGWKVVVAAAATFALLYVPYVLSTGIAVLGYLPGYLSEEGYEDGSRFALVSLIAPGGAGIVLVAVLLAGLAAFTIWKTDPERPWLGQLVMIGGTLLILSPRYPWYALLLLPFVALSGRWEWLAIPLALTLRLLVPSLTVTRVSLAVALLVIVVVSVRRAGPGALGRGRAALARIGSRAPDRQRSAEN</sequence>
<name>A0A1B1BGC4_9MICO</name>
<dbReference type="PATRIC" id="fig|670052.7.peg.686"/>
<dbReference type="KEGG" id="cart:PA27867_0660"/>
<protein>
    <recommendedName>
        <fullName evidence="11">DUF2029 domain-containing protein</fullName>
    </recommendedName>
</protein>
<dbReference type="InterPro" id="IPR018584">
    <property type="entry name" value="GT87"/>
</dbReference>
<keyword evidence="3" id="KW-0808">Transferase</keyword>
<keyword evidence="4 8" id="KW-0812">Transmembrane</keyword>
<dbReference type="Proteomes" id="UP000092582">
    <property type="component" value="Chromosome 1"/>
</dbReference>
<keyword evidence="10" id="KW-1185">Reference proteome</keyword>
<evidence type="ECO:0000256" key="5">
    <source>
        <dbReference type="ARBA" id="ARBA00022989"/>
    </source>
</evidence>
<gene>
    <name evidence="9" type="ORF">PA27867_0660</name>
</gene>
<evidence type="ECO:0000256" key="3">
    <source>
        <dbReference type="ARBA" id="ARBA00022679"/>
    </source>
</evidence>
<dbReference type="GO" id="GO:0005886">
    <property type="term" value="C:plasma membrane"/>
    <property type="evidence" value="ECO:0007669"/>
    <property type="project" value="UniProtKB-SubCell"/>
</dbReference>
<comment type="similarity">
    <text evidence="7">Belongs to the glycosyltransferase 87 family.</text>
</comment>
<feature type="transmembrane region" description="Helical" evidence="8">
    <location>
        <begin position="415"/>
        <end position="439"/>
    </location>
</feature>
<comment type="subcellular location">
    <subcellularLocation>
        <location evidence="1">Cell membrane</location>
        <topology evidence="1">Multi-pass membrane protein</topology>
    </subcellularLocation>
</comment>
<accession>A0A1B1BGC4</accession>
<evidence type="ECO:0000313" key="10">
    <source>
        <dbReference type="Proteomes" id="UP000092582"/>
    </source>
</evidence>
<dbReference type="EMBL" id="CP016282">
    <property type="protein sequence ID" value="ANP71628.1"/>
    <property type="molecule type" value="Genomic_DNA"/>
</dbReference>
<evidence type="ECO:0000256" key="1">
    <source>
        <dbReference type="ARBA" id="ARBA00004651"/>
    </source>
</evidence>
<dbReference type="STRING" id="670052.PA27867_0660"/>
<dbReference type="RefSeq" id="WP_066593152.1">
    <property type="nucleotide sequence ID" value="NZ_CP016282.1"/>
</dbReference>
<dbReference type="OrthoDB" id="3362857at2"/>
<feature type="transmembrane region" description="Helical" evidence="8">
    <location>
        <begin position="61"/>
        <end position="80"/>
    </location>
</feature>
<dbReference type="AlphaFoldDB" id="A0A1B1BGC4"/>
<feature type="transmembrane region" description="Helical" evidence="8">
    <location>
        <begin position="335"/>
        <end position="359"/>
    </location>
</feature>
<evidence type="ECO:0000256" key="8">
    <source>
        <dbReference type="SAM" id="Phobius"/>
    </source>
</evidence>
<evidence type="ECO:0000256" key="6">
    <source>
        <dbReference type="ARBA" id="ARBA00023136"/>
    </source>
</evidence>
<reference evidence="9 10" key="1">
    <citation type="submission" date="2016-06" db="EMBL/GenBank/DDBJ databases">
        <title>Genome sequencing of Cryobacterium arcticum PAMC 27867.</title>
        <authorList>
            <person name="Lee J."/>
            <person name="Kim O.-S."/>
        </authorList>
    </citation>
    <scope>NUCLEOTIDE SEQUENCE [LARGE SCALE GENOMIC DNA]</scope>
    <source>
        <strain evidence="9 10">PAMC 27867</strain>
    </source>
</reference>
<evidence type="ECO:0000313" key="9">
    <source>
        <dbReference type="EMBL" id="ANP71628.1"/>
    </source>
</evidence>
<feature type="transmembrane region" description="Helical" evidence="8">
    <location>
        <begin position="259"/>
        <end position="281"/>
    </location>
</feature>
<evidence type="ECO:0000256" key="4">
    <source>
        <dbReference type="ARBA" id="ARBA00022692"/>
    </source>
</evidence>
<feature type="transmembrane region" description="Helical" evidence="8">
    <location>
        <begin position="33"/>
        <end position="54"/>
    </location>
</feature>